<dbReference type="InterPro" id="IPR008162">
    <property type="entry name" value="Pyrophosphatase"/>
</dbReference>
<dbReference type="EMBL" id="QHJQ01000004">
    <property type="protein sequence ID" value="PXA04364.1"/>
    <property type="molecule type" value="Genomic_DNA"/>
</dbReference>
<evidence type="ECO:0000256" key="1">
    <source>
        <dbReference type="ARBA" id="ARBA00001946"/>
    </source>
</evidence>
<protein>
    <recommendedName>
        <fullName evidence="2">inorganic diphosphatase</fullName>
        <ecNumber evidence="2">3.6.1.1</ecNumber>
    </recommendedName>
</protein>
<keyword evidence="4 6" id="KW-0378">Hydrolase</keyword>
<dbReference type="Pfam" id="PF00719">
    <property type="entry name" value="Pyrophosphatase"/>
    <property type="match status" value="1"/>
</dbReference>
<dbReference type="Gene3D" id="3.90.80.10">
    <property type="entry name" value="Inorganic pyrophosphatase"/>
    <property type="match status" value="1"/>
</dbReference>
<accession>A0A317ZFK6</accession>
<dbReference type="FunCoup" id="A0A317ZFK6">
    <property type="interactions" value="313"/>
</dbReference>
<evidence type="ECO:0000256" key="2">
    <source>
        <dbReference type="ARBA" id="ARBA00012146"/>
    </source>
</evidence>
<dbReference type="EC" id="3.6.1.1" evidence="2"/>
<keyword evidence="7" id="KW-1185">Reference proteome</keyword>
<comment type="cofactor">
    <cofactor evidence="1">
        <name>Mg(2+)</name>
        <dbReference type="ChEBI" id="CHEBI:18420"/>
    </cofactor>
</comment>
<comment type="caution">
    <text evidence="6">The sequence shown here is derived from an EMBL/GenBank/DDBJ whole genome shotgun (WGS) entry which is preliminary data.</text>
</comment>
<dbReference type="SUPFAM" id="SSF50324">
    <property type="entry name" value="Inorganic pyrophosphatase"/>
    <property type="match status" value="1"/>
</dbReference>
<reference evidence="6 7" key="1">
    <citation type="submission" date="2018-05" db="EMBL/GenBank/DDBJ databases">
        <title>Coraliomargarita sinensis sp. nov., isolated from a marine solar saltern.</title>
        <authorList>
            <person name="Zhou L.Y."/>
        </authorList>
    </citation>
    <scope>NUCLEOTIDE SEQUENCE [LARGE SCALE GENOMIC DNA]</scope>
    <source>
        <strain evidence="6 7">WN38</strain>
    </source>
</reference>
<dbReference type="GO" id="GO:0000287">
    <property type="term" value="F:magnesium ion binding"/>
    <property type="evidence" value="ECO:0007669"/>
    <property type="project" value="InterPro"/>
</dbReference>
<proteinExistence type="predicted"/>
<dbReference type="AlphaFoldDB" id="A0A317ZFK6"/>
<sequence length="203" mass="23010">MDHSKHNFQPYKPHPWHGIEPATNHAGTVRAFIEVTQYDRIKFEVDPDTGYLCVDRPQRNSSLPPVPYGFIPKTLCGSKTGNQVREGVEGDGDALDICVLCEHEITRSEVVLNARIVGGFLTFDSGMADPKLIAVLDGDLLWGNIQDLSDVPPRLIDRLEHYFRQYKVERGRENPVEIEGRCDRKKAMQLLEASLEDYTKQFA</sequence>
<dbReference type="RefSeq" id="WP_110130816.1">
    <property type="nucleotide sequence ID" value="NZ_QHJQ01000004.1"/>
</dbReference>
<keyword evidence="3" id="KW-0479">Metal-binding</keyword>
<dbReference type="Proteomes" id="UP000247099">
    <property type="component" value="Unassembled WGS sequence"/>
</dbReference>
<dbReference type="GO" id="GO:0006796">
    <property type="term" value="P:phosphate-containing compound metabolic process"/>
    <property type="evidence" value="ECO:0007669"/>
    <property type="project" value="InterPro"/>
</dbReference>
<dbReference type="InParanoid" id="A0A317ZFK6"/>
<dbReference type="OrthoDB" id="5187599at2"/>
<dbReference type="GO" id="GO:0004427">
    <property type="term" value="F:inorganic diphosphate phosphatase activity"/>
    <property type="evidence" value="ECO:0007669"/>
    <property type="project" value="UniProtKB-EC"/>
</dbReference>
<keyword evidence="5" id="KW-0460">Magnesium</keyword>
<evidence type="ECO:0000256" key="5">
    <source>
        <dbReference type="ARBA" id="ARBA00022842"/>
    </source>
</evidence>
<evidence type="ECO:0000313" key="7">
    <source>
        <dbReference type="Proteomes" id="UP000247099"/>
    </source>
</evidence>
<dbReference type="PANTHER" id="PTHR10286">
    <property type="entry name" value="INORGANIC PYROPHOSPHATASE"/>
    <property type="match status" value="1"/>
</dbReference>
<evidence type="ECO:0000256" key="3">
    <source>
        <dbReference type="ARBA" id="ARBA00022723"/>
    </source>
</evidence>
<evidence type="ECO:0000256" key="4">
    <source>
        <dbReference type="ARBA" id="ARBA00022801"/>
    </source>
</evidence>
<evidence type="ECO:0000313" key="6">
    <source>
        <dbReference type="EMBL" id="PXA04364.1"/>
    </source>
</evidence>
<name>A0A317ZFK6_9BACT</name>
<gene>
    <name evidence="6" type="ORF">DDZ13_07475</name>
</gene>
<dbReference type="GO" id="GO:0005737">
    <property type="term" value="C:cytoplasm"/>
    <property type="evidence" value="ECO:0007669"/>
    <property type="project" value="InterPro"/>
</dbReference>
<dbReference type="InterPro" id="IPR036649">
    <property type="entry name" value="Pyrophosphatase_sf"/>
</dbReference>
<organism evidence="6 7">
    <name type="scientific">Coraliomargarita sinensis</name>
    <dbReference type="NCBI Taxonomy" id="2174842"/>
    <lineage>
        <taxon>Bacteria</taxon>
        <taxon>Pseudomonadati</taxon>
        <taxon>Verrucomicrobiota</taxon>
        <taxon>Opitutia</taxon>
        <taxon>Puniceicoccales</taxon>
        <taxon>Coraliomargaritaceae</taxon>
        <taxon>Coraliomargarita</taxon>
    </lineage>
</organism>